<evidence type="ECO:0000256" key="10">
    <source>
        <dbReference type="ARBA" id="ARBA00044200"/>
    </source>
</evidence>
<evidence type="ECO:0000256" key="2">
    <source>
        <dbReference type="ARBA" id="ARBA00007733"/>
    </source>
</evidence>
<dbReference type="InterPro" id="IPR053905">
    <property type="entry name" value="EF-G-like_DII"/>
</dbReference>
<dbReference type="InterPro" id="IPR023115">
    <property type="entry name" value="TIF_IF2_dom3"/>
</dbReference>
<feature type="compositionally biased region" description="Basic and acidic residues" evidence="11">
    <location>
        <begin position="804"/>
        <end position="822"/>
    </location>
</feature>
<dbReference type="Gene3D" id="3.40.50.10050">
    <property type="entry name" value="Translation initiation factor IF- 2, domain 3"/>
    <property type="match status" value="1"/>
</dbReference>
<feature type="compositionally biased region" description="Low complexity" evidence="11">
    <location>
        <begin position="96"/>
        <end position="108"/>
    </location>
</feature>
<dbReference type="AlphaFoldDB" id="A0AAE0M7B1"/>
<dbReference type="SUPFAM" id="SSF52156">
    <property type="entry name" value="Initiation factor IF2/eIF5b, domain 3"/>
    <property type="match status" value="1"/>
</dbReference>
<dbReference type="InterPro" id="IPR000178">
    <property type="entry name" value="TF_IF2_bacterial-like"/>
</dbReference>
<keyword evidence="4" id="KW-0547">Nucleotide-binding</keyword>
<feature type="domain" description="Tr-type G" evidence="12">
    <location>
        <begin position="519"/>
        <end position="687"/>
    </location>
</feature>
<feature type="compositionally biased region" description="Low complexity" evidence="11">
    <location>
        <begin position="256"/>
        <end position="268"/>
    </location>
</feature>
<dbReference type="NCBIfam" id="TIGR00231">
    <property type="entry name" value="small_GTP"/>
    <property type="match status" value="1"/>
</dbReference>
<organism evidence="13 14">
    <name type="scientific">Apodospora peruviana</name>
    <dbReference type="NCBI Taxonomy" id="516989"/>
    <lineage>
        <taxon>Eukaryota</taxon>
        <taxon>Fungi</taxon>
        <taxon>Dikarya</taxon>
        <taxon>Ascomycota</taxon>
        <taxon>Pezizomycotina</taxon>
        <taxon>Sordariomycetes</taxon>
        <taxon>Sordariomycetidae</taxon>
        <taxon>Sordariales</taxon>
        <taxon>Lasiosphaeriaceae</taxon>
        <taxon>Apodospora</taxon>
    </lineage>
</organism>
<dbReference type="InterPro" id="IPR006847">
    <property type="entry name" value="IF2_N"/>
</dbReference>
<keyword evidence="6" id="KW-0809">Transit peptide</keyword>
<dbReference type="Proteomes" id="UP001283341">
    <property type="component" value="Unassembled WGS sequence"/>
</dbReference>
<feature type="region of interest" description="Disordered" evidence="11">
    <location>
        <begin position="794"/>
        <end position="830"/>
    </location>
</feature>
<dbReference type="InterPro" id="IPR009000">
    <property type="entry name" value="Transl_B-barrel_sf"/>
</dbReference>
<accession>A0AAE0M7B1</accession>
<dbReference type="FunFam" id="3.40.50.300:FF:000019">
    <property type="entry name" value="Translation initiation factor IF-2"/>
    <property type="match status" value="1"/>
</dbReference>
<name>A0AAE0M7B1_9PEZI</name>
<keyword evidence="14" id="KW-1185">Reference proteome</keyword>
<comment type="similarity">
    <text evidence="2">Belongs to the TRAFAC class translation factor GTPase superfamily. Classic translation factor GTPase family. IF-2 subfamily.</text>
</comment>
<dbReference type="GO" id="GO:0003924">
    <property type="term" value="F:GTPase activity"/>
    <property type="evidence" value="ECO:0007669"/>
    <property type="project" value="InterPro"/>
</dbReference>
<keyword evidence="3 13" id="KW-0396">Initiation factor</keyword>
<dbReference type="GO" id="GO:0003743">
    <property type="term" value="F:translation initiation factor activity"/>
    <property type="evidence" value="ECO:0007669"/>
    <property type="project" value="UniProtKB-KW"/>
</dbReference>
<dbReference type="Pfam" id="PF11987">
    <property type="entry name" value="IF-2"/>
    <property type="match status" value="1"/>
</dbReference>
<dbReference type="Pfam" id="PF22042">
    <property type="entry name" value="EF-G_D2"/>
    <property type="match status" value="1"/>
</dbReference>
<dbReference type="PANTHER" id="PTHR43381:SF20">
    <property type="entry name" value="TRANSLATION INITIATION FACTOR IF-2, MITOCHONDRIAL"/>
    <property type="match status" value="1"/>
</dbReference>
<feature type="region of interest" description="Disordered" evidence="11">
    <location>
        <begin position="37"/>
        <end position="424"/>
    </location>
</feature>
<dbReference type="InterPro" id="IPR044145">
    <property type="entry name" value="IF2_II"/>
</dbReference>
<comment type="subcellular location">
    <subcellularLocation>
        <location evidence="1">Mitochondrion</location>
    </subcellularLocation>
</comment>
<evidence type="ECO:0000256" key="6">
    <source>
        <dbReference type="ARBA" id="ARBA00022946"/>
    </source>
</evidence>
<keyword evidence="7" id="KW-0496">Mitochondrion</keyword>
<keyword evidence="5" id="KW-0648">Protein biosynthesis</keyword>
<dbReference type="Pfam" id="PF04760">
    <property type="entry name" value="IF2_N"/>
    <property type="match status" value="1"/>
</dbReference>
<feature type="compositionally biased region" description="Low complexity" evidence="11">
    <location>
        <begin position="172"/>
        <end position="189"/>
    </location>
</feature>
<feature type="compositionally biased region" description="Basic and acidic residues" evidence="11">
    <location>
        <begin position="353"/>
        <end position="362"/>
    </location>
</feature>
<dbReference type="Pfam" id="PF00009">
    <property type="entry name" value="GTP_EFTU"/>
    <property type="match status" value="1"/>
</dbReference>
<reference evidence="13" key="2">
    <citation type="submission" date="2023-06" db="EMBL/GenBank/DDBJ databases">
        <authorList>
            <consortium name="Lawrence Berkeley National Laboratory"/>
            <person name="Haridas S."/>
            <person name="Hensen N."/>
            <person name="Bonometti L."/>
            <person name="Westerberg I."/>
            <person name="Brannstrom I.O."/>
            <person name="Guillou S."/>
            <person name="Cros-Aarteil S."/>
            <person name="Calhoun S."/>
            <person name="Kuo A."/>
            <person name="Mondo S."/>
            <person name="Pangilinan J."/>
            <person name="Riley R."/>
            <person name="Labutti K."/>
            <person name="Andreopoulos B."/>
            <person name="Lipzen A."/>
            <person name="Chen C."/>
            <person name="Yanf M."/>
            <person name="Daum C."/>
            <person name="Ng V."/>
            <person name="Clum A."/>
            <person name="Steindorff A."/>
            <person name="Ohm R."/>
            <person name="Martin F."/>
            <person name="Silar P."/>
            <person name="Natvig D."/>
            <person name="Lalanne C."/>
            <person name="Gautier V."/>
            <person name="Ament-Velasquez S.L."/>
            <person name="Kruys A."/>
            <person name="Hutchinson M.I."/>
            <person name="Powell A.J."/>
            <person name="Barry K."/>
            <person name="Miller A.N."/>
            <person name="Grigoriev I.V."/>
            <person name="Debuchy R."/>
            <person name="Gladieux P."/>
            <person name="Thoren M.H."/>
            <person name="Johannesson H."/>
        </authorList>
    </citation>
    <scope>NUCLEOTIDE SEQUENCE</scope>
    <source>
        <strain evidence="13">CBS 118394</strain>
    </source>
</reference>
<dbReference type="InterPro" id="IPR005225">
    <property type="entry name" value="Small_GTP-bd"/>
</dbReference>
<dbReference type="CDD" id="cd03692">
    <property type="entry name" value="mtIF2_IVc"/>
    <property type="match status" value="1"/>
</dbReference>
<dbReference type="CDD" id="cd03702">
    <property type="entry name" value="IF2_mtIF2_II"/>
    <property type="match status" value="1"/>
</dbReference>
<dbReference type="EMBL" id="JAUEDM010000003">
    <property type="protein sequence ID" value="KAK3321635.1"/>
    <property type="molecule type" value="Genomic_DNA"/>
</dbReference>
<dbReference type="PANTHER" id="PTHR43381">
    <property type="entry name" value="TRANSLATION INITIATION FACTOR IF-2-RELATED"/>
    <property type="match status" value="1"/>
</dbReference>
<comment type="caution">
    <text evidence="13">The sequence shown here is derived from an EMBL/GenBank/DDBJ whole genome shotgun (WGS) entry which is preliminary data.</text>
</comment>
<dbReference type="GO" id="GO:0005739">
    <property type="term" value="C:mitochondrion"/>
    <property type="evidence" value="ECO:0007669"/>
    <property type="project" value="UniProtKB-SubCell"/>
</dbReference>
<sequence>MFRGGLWQKQRRGSSVCLLCRHRQLVALPATRRSYAWGQPANSNSSSPASSWSPNNAPRKQPTASSNDESTPFSFAPDVPIIPTINTPAQPPPTKGWGSSTWGSTRSSLNAKEREDREAAAAARRAEAEKAERLRKEAETEARRKEALAKVEAAAAARRRAYEIKQQSVPTSEASSSASSSSLGSFGASRLRYTPAPDRARPLPFGTKSWGYRRSDGKVGPSSSLPDPVGRKPEQGKLARDFWAEAELRSKRKNDATTQQTTRAEATTNGNGDQWEKLMTNIEPDQKTPPRKTTRNIDTSDWERPQDARPMIGAKSLNADDTWARTTPHLDGPTRSNPAKQTRDSRSTSATSDQERNWRQEPKPAATTPSEEPNRRDRSARSDRPEKPKKQTSRRNGREEEGEDDFEDVKERRRRKAERKAEKERERQLALAEAGPIPILLPEFISVANLASALGVKPKQFLQEMIDLGFEDINKESIMTGETAAIVAQEYGFEPTVETGEGQDLKPRPAAEDPSLLPPRPPVVTIMGHVDHGKTTLLDFLRKSSIAAQEHGGITQHIGAFSVEMKSGKQITFLDTPGHAAFVEMRQRGANVTDIAILVVAADDSVKPQTIEALKHARAAKVPIVVAITKADKPDANVDRVKSDLAAQGVEIEDFGGDVQVVPVSGKTGLGMDDLEENIVLLSEVMDIRAETDGMAEGWVLESSIKPIGRVATILVKRGTLRPGDFIVAGTVSTRIRTLRNEAGLEVDEAPPGTAVEVLGWKDPPAAGDQVLQAPDKDKADSAVRYRLEQNDRVDALSQLTQQDQDKREKAAAEAAAEKAGEDPAEVSEGHVGPKIVNFTVKGDVHGSVEAVCNSIQEIGNNEVRPRILMSHAGQITESDVDHAAVSGSHIINFNNPVPGHIKRMAGNAGVKILEHNIIYHLVEEVKDILSELLTPNISSKVVGEAEILQVFPINVKGRQYKNIAGCRIRNGHVGSASTVRIMRAGEEVFTGPIDTLKQGKKNVTEVKKGAECGVSFHGFEDFKQGDTIQVVEEVVEKRRLP</sequence>
<dbReference type="InterPro" id="IPR036925">
    <property type="entry name" value="TIF_IF2_dom3_sf"/>
</dbReference>
<evidence type="ECO:0000313" key="13">
    <source>
        <dbReference type="EMBL" id="KAK3321635.1"/>
    </source>
</evidence>
<dbReference type="Gene3D" id="3.40.50.300">
    <property type="entry name" value="P-loop containing nucleotide triphosphate hydrolases"/>
    <property type="match status" value="1"/>
</dbReference>
<gene>
    <name evidence="13" type="ORF">B0H66DRAFT_552278</name>
</gene>
<dbReference type="FunFam" id="3.40.50.10050:FF:000001">
    <property type="entry name" value="Translation initiation factor IF-2"/>
    <property type="match status" value="1"/>
</dbReference>
<dbReference type="InterPro" id="IPR015760">
    <property type="entry name" value="TIF_IF2"/>
</dbReference>
<dbReference type="SUPFAM" id="SSF50447">
    <property type="entry name" value="Translation proteins"/>
    <property type="match status" value="2"/>
</dbReference>
<dbReference type="FunFam" id="2.40.30.10:FF:000008">
    <property type="entry name" value="Translation initiation factor IF-2"/>
    <property type="match status" value="1"/>
</dbReference>
<reference evidence="13" key="1">
    <citation type="journal article" date="2023" name="Mol. Phylogenet. Evol.">
        <title>Genome-scale phylogeny and comparative genomics of the fungal order Sordariales.</title>
        <authorList>
            <person name="Hensen N."/>
            <person name="Bonometti L."/>
            <person name="Westerberg I."/>
            <person name="Brannstrom I.O."/>
            <person name="Guillou S."/>
            <person name="Cros-Aarteil S."/>
            <person name="Calhoun S."/>
            <person name="Haridas S."/>
            <person name="Kuo A."/>
            <person name="Mondo S."/>
            <person name="Pangilinan J."/>
            <person name="Riley R."/>
            <person name="LaButti K."/>
            <person name="Andreopoulos B."/>
            <person name="Lipzen A."/>
            <person name="Chen C."/>
            <person name="Yan M."/>
            <person name="Daum C."/>
            <person name="Ng V."/>
            <person name="Clum A."/>
            <person name="Steindorff A."/>
            <person name="Ohm R.A."/>
            <person name="Martin F."/>
            <person name="Silar P."/>
            <person name="Natvig D.O."/>
            <person name="Lalanne C."/>
            <person name="Gautier V."/>
            <person name="Ament-Velasquez S.L."/>
            <person name="Kruys A."/>
            <person name="Hutchinson M.I."/>
            <person name="Powell A.J."/>
            <person name="Barry K."/>
            <person name="Miller A.N."/>
            <person name="Grigoriev I.V."/>
            <person name="Debuchy R."/>
            <person name="Gladieux P."/>
            <person name="Hiltunen Thoren M."/>
            <person name="Johannesson H."/>
        </authorList>
    </citation>
    <scope>NUCLEOTIDE SEQUENCE</scope>
    <source>
        <strain evidence="13">CBS 118394</strain>
    </source>
</reference>
<proteinExistence type="inferred from homology"/>
<protein>
    <recommendedName>
        <fullName evidence="10">Translation initiation factor IF-2, mitochondrial</fullName>
    </recommendedName>
</protein>
<evidence type="ECO:0000256" key="7">
    <source>
        <dbReference type="ARBA" id="ARBA00023128"/>
    </source>
</evidence>
<evidence type="ECO:0000256" key="8">
    <source>
        <dbReference type="ARBA" id="ARBA00023134"/>
    </source>
</evidence>
<evidence type="ECO:0000256" key="5">
    <source>
        <dbReference type="ARBA" id="ARBA00022917"/>
    </source>
</evidence>
<feature type="compositionally biased region" description="Polar residues" evidence="11">
    <location>
        <begin position="62"/>
        <end position="73"/>
    </location>
</feature>
<evidence type="ECO:0000259" key="12">
    <source>
        <dbReference type="PROSITE" id="PS51722"/>
    </source>
</evidence>
<keyword evidence="8" id="KW-0342">GTP-binding</keyword>
<evidence type="ECO:0000256" key="11">
    <source>
        <dbReference type="SAM" id="MobiDB-lite"/>
    </source>
</evidence>
<dbReference type="SUPFAM" id="SSF52540">
    <property type="entry name" value="P-loop containing nucleoside triphosphate hydrolases"/>
    <property type="match status" value="1"/>
</dbReference>
<evidence type="ECO:0000256" key="4">
    <source>
        <dbReference type="ARBA" id="ARBA00022741"/>
    </source>
</evidence>
<feature type="region of interest" description="Disordered" evidence="11">
    <location>
        <begin position="497"/>
        <end position="519"/>
    </location>
</feature>
<dbReference type="CDD" id="cd01887">
    <property type="entry name" value="IF2_eIF5B"/>
    <property type="match status" value="1"/>
</dbReference>
<evidence type="ECO:0000256" key="3">
    <source>
        <dbReference type="ARBA" id="ARBA00022540"/>
    </source>
</evidence>
<evidence type="ECO:0000256" key="9">
    <source>
        <dbReference type="ARBA" id="ARBA00025162"/>
    </source>
</evidence>
<dbReference type="PROSITE" id="PS51722">
    <property type="entry name" value="G_TR_2"/>
    <property type="match status" value="1"/>
</dbReference>
<dbReference type="GO" id="GO:0005525">
    <property type="term" value="F:GTP binding"/>
    <property type="evidence" value="ECO:0007669"/>
    <property type="project" value="UniProtKB-KW"/>
</dbReference>
<evidence type="ECO:0000256" key="1">
    <source>
        <dbReference type="ARBA" id="ARBA00004173"/>
    </source>
</evidence>
<dbReference type="InterPro" id="IPR027417">
    <property type="entry name" value="P-loop_NTPase"/>
</dbReference>
<dbReference type="Gene3D" id="2.40.30.10">
    <property type="entry name" value="Translation factors"/>
    <property type="match status" value="2"/>
</dbReference>
<feature type="compositionally biased region" description="Basic and acidic residues" evidence="11">
    <location>
        <begin position="111"/>
        <end position="149"/>
    </location>
</feature>
<evidence type="ECO:0000313" key="14">
    <source>
        <dbReference type="Proteomes" id="UP001283341"/>
    </source>
</evidence>
<feature type="compositionally biased region" description="Basic and acidic residues" evidence="11">
    <location>
        <begin position="372"/>
        <end position="389"/>
    </location>
</feature>
<feature type="compositionally biased region" description="Basic and acidic residues" evidence="11">
    <location>
        <begin position="229"/>
        <end position="255"/>
    </location>
</feature>
<feature type="compositionally biased region" description="Low complexity" evidence="11">
    <location>
        <begin position="40"/>
        <end position="58"/>
    </location>
</feature>
<dbReference type="NCBIfam" id="TIGR00487">
    <property type="entry name" value="IF-2"/>
    <property type="match status" value="1"/>
</dbReference>
<dbReference type="InterPro" id="IPR000795">
    <property type="entry name" value="T_Tr_GTP-bd_dom"/>
</dbReference>
<comment type="function">
    <text evidence="9">One of the essential components for the initiation of protein synthesis. Protects formylmethionyl-tRNA from spontaneous hydrolysis and promotes its binding to the 30S ribosomal subunits. Also involved in the hydrolysis of GTP during the formation of the 70S ribosomal complex.</text>
</comment>
<dbReference type="HAMAP" id="MF_00100_B">
    <property type="entry name" value="IF_2_B"/>
    <property type="match status" value="1"/>
</dbReference>